<dbReference type="Gene3D" id="3.30.565.10">
    <property type="entry name" value="Histidine kinase-like ATPase, C-terminal domain"/>
    <property type="match status" value="1"/>
</dbReference>
<keyword evidence="5 10" id="KW-0597">Phosphoprotein</keyword>
<evidence type="ECO:0000256" key="4">
    <source>
        <dbReference type="ARBA" id="ARBA00012438"/>
    </source>
</evidence>
<comment type="caution">
    <text evidence="14">The sequence shown here is derived from an EMBL/GenBank/DDBJ whole genome shotgun (WGS) entry which is preliminary data.</text>
</comment>
<dbReference type="GO" id="GO:0000155">
    <property type="term" value="F:phosphorelay sensor kinase activity"/>
    <property type="evidence" value="ECO:0007669"/>
    <property type="project" value="InterPro"/>
</dbReference>
<dbReference type="FunFam" id="1.10.287.130:FF:000001">
    <property type="entry name" value="Two-component sensor histidine kinase"/>
    <property type="match status" value="1"/>
</dbReference>
<dbReference type="InterPro" id="IPR036097">
    <property type="entry name" value="HisK_dim/P_sf"/>
</dbReference>
<dbReference type="GO" id="GO:0005886">
    <property type="term" value="C:plasma membrane"/>
    <property type="evidence" value="ECO:0007669"/>
    <property type="project" value="UniProtKB-SubCell"/>
</dbReference>
<dbReference type="PANTHER" id="PTHR43711">
    <property type="entry name" value="TWO-COMPONENT HISTIDINE KINASE"/>
    <property type="match status" value="1"/>
</dbReference>
<evidence type="ECO:0000259" key="12">
    <source>
        <dbReference type="PROSITE" id="PS50109"/>
    </source>
</evidence>
<comment type="catalytic activity">
    <reaction evidence="1">
        <text>ATP + protein L-histidine = ADP + protein N-phospho-L-histidine.</text>
        <dbReference type="EC" id="2.7.13.3"/>
    </reaction>
</comment>
<dbReference type="RefSeq" id="WP_120692570.1">
    <property type="nucleotide sequence ID" value="NZ_RBNH01000009.1"/>
</dbReference>
<comment type="subcellular location">
    <subcellularLocation>
        <location evidence="3">Cell membrane</location>
    </subcellularLocation>
</comment>
<feature type="region of interest" description="Disordered" evidence="11">
    <location>
        <begin position="185"/>
        <end position="207"/>
    </location>
</feature>
<evidence type="ECO:0000256" key="11">
    <source>
        <dbReference type="SAM" id="MobiDB-lite"/>
    </source>
</evidence>
<evidence type="ECO:0000256" key="3">
    <source>
        <dbReference type="ARBA" id="ARBA00004236"/>
    </source>
</evidence>
<evidence type="ECO:0000256" key="10">
    <source>
        <dbReference type="PROSITE-ProRule" id="PRU00169"/>
    </source>
</evidence>
<proteinExistence type="predicted"/>
<dbReference type="EMBL" id="RBNH01000009">
    <property type="protein sequence ID" value="RKO23401.1"/>
    <property type="molecule type" value="Genomic_DNA"/>
</dbReference>
<sequence>MAADTPGGLHAPYTAIVADPDATRLAVNAQALRDAGYTVHCARDSDALAGLLAAVEPSVVVADTSLSSIEAPAPVLVVVDLDDPAELAAMNPSGIHDCIAKPPPPRELVHRATALISMVARRKAARQKTEALREQLRQVSAAVRGTIDPQEIAQHVVAGFGRTFKADHVWLSTFEDERVPRITAGWSRPGLEPLTEEALPDERQARQAADRLWAGAETLSPAGAEEPTAGEVASAGIANAVSSLAVPMGEGNSSLGIIWIAMLDQPRKWSGTELGLIQHVAGNAAHALIQSHLISSQQQVVKQLQQLDKAKTDFLATVNHELRTPLTSIMAYLDMIQERTEQPVSPEVHQMLDIVVRNTERLRILIEDMLSVSRNGLDDSLMHLTPVRLGQTLDLVAAALRPLATLQNVTIAVEPVPEDPEILADEVQLQQVFTNLVSNAIKFTPSGGRIEVGSESHAAADGTRWATVSVADTGIGISSDEIHHVFTRFYRASNAMAGAIPGTGLGLAITKDIVSRHGGRIDVSSTLGSGTTVTVSLPLDPCRSQEN</sequence>
<evidence type="ECO:0000256" key="7">
    <source>
        <dbReference type="ARBA" id="ARBA00022777"/>
    </source>
</evidence>
<dbReference type="SMART" id="SM00388">
    <property type="entry name" value="HisKA"/>
    <property type="match status" value="1"/>
</dbReference>
<name>A0A3B0FPA0_PSEPS</name>
<dbReference type="AlphaFoldDB" id="A0A3B0FPA0"/>
<dbReference type="SUPFAM" id="SSF47384">
    <property type="entry name" value="Homodimeric domain of signal transducing histidine kinase"/>
    <property type="match status" value="1"/>
</dbReference>
<dbReference type="PANTHER" id="PTHR43711:SF31">
    <property type="entry name" value="HISTIDINE KINASE"/>
    <property type="match status" value="1"/>
</dbReference>
<dbReference type="InterPro" id="IPR005467">
    <property type="entry name" value="His_kinase_dom"/>
</dbReference>
<dbReference type="InterPro" id="IPR001789">
    <property type="entry name" value="Sig_transdc_resp-reg_receiver"/>
</dbReference>
<dbReference type="InterPro" id="IPR003018">
    <property type="entry name" value="GAF"/>
</dbReference>
<evidence type="ECO:0000256" key="1">
    <source>
        <dbReference type="ARBA" id="ARBA00000085"/>
    </source>
</evidence>
<dbReference type="InterPro" id="IPR003594">
    <property type="entry name" value="HATPase_dom"/>
</dbReference>
<dbReference type="PROSITE" id="PS50109">
    <property type="entry name" value="HIS_KIN"/>
    <property type="match status" value="1"/>
</dbReference>
<dbReference type="EC" id="2.7.13.3" evidence="4"/>
<dbReference type="SMART" id="SM00387">
    <property type="entry name" value="HATPase_c"/>
    <property type="match status" value="1"/>
</dbReference>
<dbReference type="Gene3D" id="1.10.287.130">
    <property type="match status" value="1"/>
</dbReference>
<dbReference type="SUPFAM" id="SSF55781">
    <property type="entry name" value="GAF domain-like"/>
    <property type="match status" value="1"/>
</dbReference>
<evidence type="ECO:0000256" key="8">
    <source>
        <dbReference type="ARBA" id="ARBA00023012"/>
    </source>
</evidence>
<dbReference type="PROSITE" id="PS50110">
    <property type="entry name" value="RESPONSE_REGULATORY"/>
    <property type="match status" value="1"/>
</dbReference>
<dbReference type="Pfam" id="PF02518">
    <property type="entry name" value="HATPase_c"/>
    <property type="match status" value="1"/>
</dbReference>
<evidence type="ECO:0000256" key="5">
    <source>
        <dbReference type="ARBA" id="ARBA00022553"/>
    </source>
</evidence>
<dbReference type="Proteomes" id="UP000273159">
    <property type="component" value="Unassembled WGS sequence"/>
</dbReference>
<keyword evidence="8" id="KW-0902">Two-component regulatory system</keyword>
<dbReference type="SMART" id="SM00065">
    <property type="entry name" value="GAF"/>
    <property type="match status" value="1"/>
</dbReference>
<feature type="modified residue" description="4-aspartylphosphate" evidence="10">
    <location>
        <position position="63"/>
    </location>
</feature>
<dbReference type="InterPro" id="IPR004358">
    <property type="entry name" value="Sig_transdc_His_kin-like_C"/>
</dbReference>
<dbReference type="PRINTS" id="PR00344">
    <property type="entry name" value="BCTRLSENSOR"/>
</dbReference>
<dbReference type="SUPFAM" id="SSF55874">
    <property type="entry name" value="ATPase domain of HSP90 chaperone/DNA topoisomerase II/histidine kinase"/>
    <property type="match status" value="1"/>
</dbReference>
<keyword evidence="9" id="KW-0472">Membrane</keyword>
<reference evidence="14 15" key="1">
    <citation type="submission" date="2018-10" db="EMBL/GenBank/DDBJ databases">
        <title>Genome-guide identification and characterization of bacteria that degrade polycyclic aromatic hydrocarbons and resist hexavalent chromium simultaneously.</title>
        <authorList>
            <person name="Feng H."/>
        </authorList>
    </citation>
    <scope>NUCLEOTIDE SEQUENCE [LARGE SCALE GENOMIC DNA]</scope>
    <source>
        <strain evidence="14 15">J015</strain>
    </source>
</reference>
<keyword evidence="7 14" id="KW-0418">Kinase</keyword>
<gene>
    <name evidence="14" type="ORF">D7Z96_11160</name>
</gene>
<dbReference type="GO" id="GO:0005509">
    <property type="term" value="F:calcium ion binding"/>
    <property type="evidence" value="ECO:0007669"/>
    <property type="project" value="UniProtKB-ARBA"/>
</dbReference>
<dbReference type="CDD" id="cd16922">
    <property type="entry name" value="HATPase_EvgS-ArcB-TorS-like"/>
    <property type="match status" value="1"/>
</dbReference>
<dbReference type="InterPro" id="IPR036890">
    <property type="entry name" value="HATPase_C_sf"/>
</dbReference>
<dbReference type="Pfam" id="PF00512">
    <property type="entry name" value="HisKA"/>
    <property type="match status" value="1"/>
</dbReference>
<evidence type="ECO:0000313" key="14">
    <source>
        <dbReference type="EMBL" id="RKO23401.1"/>
    </source>
</evidence>
<dbReference type="SUPFAM" id="SSF52172">
    <property type="entry name" value="CheY-like"/>
    <property type="match status" value="1"/>
</dbReference>
<evidence type="ECO:0000313" key="15">
    <source>
        <dbReference type="Proteomes" id="UP000273159"/>
    </source>
</evidence>
<evidence type="ECO:0000256" key="2">
    <source>
        <dbReference type="ARBA" id="ARBA00001968"/>
    </source>
</evidence>
<protein>
    <recommendedName>
        <fullName evidence="4">histidine kinase</fullName>
        <ecNumber evidence="4">2.7.13.3</ecNumber>
    </recommendedName>
</protein>
<keyword evidence="6" id="KW-0808">Transferase</keyword>
<comment type="cofactor">
    <cofactor evidence="2">
        <name>a divalent metal cation</name>
        <dbReference type="ChEBI" id="CHEBI:60240"/>
    </cofactor>
</comment>
<organism evidence="14 15">
    <name type="scientific">Pseudarthrobacter phenanthrenivorans</name>
    <name type="common">Arthrobacter phenanthrenivorans</name>
    <dbReference type="NCBI Taxonomy" id="361575"/>
    <lineage>
        <taxon>Bacteria</taxon>
        <taxon>Bacillati</taxon>
        <taxon>Actinomycetota</taxon>
        <taxon>Actinomycetes</taxon>
        <taxon>Micrococcales</taxon>
        <taxon>Micrococcaceae</taxon>
        <taxon>Pseudarthrobacter</taxon>
    </lineage>
</organism>
<dbReference type="InterPro" id="IPR003661">
    <property type="entry name" value="HisK_dim/P_dom"/>
</dbReference>
<dbReference type="InterPro" id="IPR011006">
    <property type="entry name" value="CheY-like_superfamily"/>
</dbReference>
<accession>A0A3B0FPA0</accession>
<feature type="domain" description="Response regulatory" evidence="13">
    <location>
        <begin position="14"/>
        <end position="116"/>
    </location>
</feature>
<dbReference type="InterPro" id="IPR029016">
    <property type="entry name" value="GAF-like_dom_sf"/>
</dbReference>
<evidence type="ECO:0000256" key="9">
    <source>
        <dbReference type="ARBA" id="ARBA00023136"/>
    </source>
</evidence>
<evidence type="ECO:0000256" key="6">
    <source>
        <dbReference type="ARBA" id="ARBA00022679"/>
    </source>
</evidence>
<dbReference type="InterPro" id="IPR050736">
    <property type="entry name" value="Sensor_HK_Regulatory"/>
</dbReference>
<evidence type="ECO:0000259" key="13">
    <source>
        <dbReference type="PROSITE" id="PS50110"/>
    </source>
</evidence>
<reference evidence="15" key="2">
    <citation type="submission" date="2018-10" db="EMBL/GenBank/DDBJ databases">
        <authorList>
            <person name="Wang Y."/>
            <person name="Wang J."/>
            <person name="Yang X."/>
            <person name="Wang Z."/>
            <person name="Huang Y."/>
        </authorList>
    </citation>
    <scope>NUCLEOTIDE SEQUENCE [LARGE SCALE GENOMIC DNA]</scope>
    <source>
        <strain evidence="15">J015</strain>
    </source>
</reference>
<dbReference type="Gene3D" id="3.40.50.2300">
    <property type="match status" value="1"/>
</dbReference>
<dbReference type="Gene3D" id="3.30.450.40">
    <property type="match status" value="1"/>
</dbReference>
<dbReference type="FunFam" id="3.30.565.10:FF:000006">
    <property type="entry name" value="Sensor histidine kinase WalK"/>
    <property type="match status" value="1"/>
</dbReference>
<feature type="domain" description="Histidine kinase" evidence="12">
    <location>
        <begin position="317"/>
        <end position="541"/>
    </location>
</feature>
<dbReference type="CDD" id="cd00082">
    <property type="entry name" value="HisKA"/>
    <property type="match status" value="1"/>
</dbReference>